<evidence type="ECO:0000313" key="8">
    <source>
        <dbReference type="EMBL" id="QOP42456.1"/>
    </source>
</evidence>
<gene>
    <name evidence="8" type="ORF">FJR45_00180</name>
</gene>
<evidence type="ECO:0000256" key="5">
    <source>
        <dbReference type="RuleBase" id="RU362076"/>
    </source>
</evidence>
<protein>
    <recommendedName>
        <fullName evidence="2 5">Basal-body rod modification protein FlgD</fullName>
    </recommendedName>
</protein>
<dbReference type="GO" id="GO:0044781">
    <property type="term" value="P:bacterial-type flagellum organization"/>
    <property type="evidence" value="ECO:0007669"/>
    <property type="project" value="UniProtKB-UniRule"/>
</dbReference>
<dbReference type="KEGG" id="ssei:FJR45_00180"/>
<evidence type="ECO:0000313" key="9">
    <source>
        <dbReference type="Proteomes" id="UP000593719"/>
    </source>
</evidence>
<comment type="similarity">
    <text evidence="1 5">Belongs to the FlgD family.</text>
</comment>
<keyword evidence="8" id="KW-0969">Cilium</keyword>
<evidence type="ECO:0000256" key="4">
    <source>
        <dbReference type="ARBA" id="ARBA00024746"/>
    </source>
</evidence>
<dbReference type="Proteomes" id="UP000593719">
    <property type="component" value="Chromosome"/>
</dbReference>
<feature type="region of interest" description="Disordered" evidence="6">
    <location>
        <begin position="1"/>
        <end position="23"/>
    </location>
</feature>
<evidence type="ECO:0000256" key="1">
    <source>
        <dbReference type="ARBA" id="ARBA00010577"/>
    </source>
</evidence>
<evidence type="ECO:0000256" key="2">
    <source>
        <dbReference type="ARBA" id="ARBA00016013"/>
    </source>
</evidence>
<evidence type="ECO:0000256" key="6">
    <source>
        <dbReference type="SAM" id="MobiDB-lite"/>
    </source>
</evidence>
<keyword evidence="8" id="KW-0966">Cell projection</keyword>
<dbReference type="RefSeq" id="WP_193150819.1">
    <property type="nucleotide sequence ID" value="NZ_CP041235.1"/>
</dbReference>
<dbReference type="Pfam" id="PF13860">
    <property type="entry name" value="FlgD_ig"/>
    <property type="match status" value="1"/>
</dbReference>
<dbReference type="EMBL" id="CP041235">
    <property type="protein sequence ID" value="QOP42456.1"/>
    <property type="molecule type" value="Genomic_DNA"/>
</dbReference>
<dbReference type="Pfam" id="PF03963">
    <property type="entry name" value="FlgD"/>
    <property type="match status" value="1"/>
</dbReference>
<organism evidence="8 9">
    <name type="scientific">Sulfurimonas sediminis</name>
    <dbReference type="NCBI Taxonomy" id="2590020"/>
    <lineage>
        <taxon>Bacteria</taxon>
        <taxon>Pseudomonadati</taxon>
        <taxon>Campylobacterota</taxon>
        <taxon>Epsilonproteobacteria</taxon>
        <taxon>Campylobacterales</taxon>
        <taxon>Sulfurimonadaceae</taxon>
        <taxon>Sulfurimonas</taxon>
    </lineage>
</organism>
<proteinExistence type="inferred from homology"/>
<keyword evidence="8" id="KW-0282">Flagellum</keyword>
<feature type="compositionally biased region" description="Low complexity" evidence="6">
    <location>
        <begin position="1"/>
        <end position="20"/>
    </location>
</feature>
<name>A0A7M1AYR7_9BACT</name>
<feature type="domain" description="FlgD/Vpr Ig-like" evidence="7">
    <location>
        <begin position="99"/>
        <end position="175"/>
    </location>
</feature>
<dbReference type="InterPro" id="IPR025965">
    <property type="entry name" value="FlgD/Vpr_Ig-like"/>
</dbReference>
<dbReference type="InterPro" id="IPR005648">
    <property type="entry name" value="FlgD"/>
</dbReference>
<accession>A0A7M1AYR7</accession>
<evidence type="ECO:0000256" key="3">
    <source>
        <dbReference type="ARBA" id="ARBA00022795"/>
    </source>
</evidence>
<keyword evidence="3 5" id="KW-1005">Bacterial flagellum biogenesis</keyword>
<evidence type="ECO:0000259" key="7">
    <source>
        <dbReference type="Pfam" id="PF13860"/>
    </source>
</evidence>
<sequence>MTIDTTANNSALSAATSSDNPKGTLGKDDFMKLLLVQLQYQDPTEPTDTETILTQTSQLASLESADNTNAALEKLTASLGSSQQFSTIAAIGKTADLGSDAIAHDKGTETTFEVYFPNAVEQGTVSITDADGNTVQTLDVGTNPSGVYQFTWDGTDTAGNQAESAIYHVNAQYVDANGDTQQTRLGAYPIESVRFDNGNTLVKVGSNYVPLESIKEVY</sequence>
<dbReference type="AlphaFoldDB" id="A0A7M1AYR7"/>
<comment type="function">
    <text evidence="4 5">Required for flagellar hook formation. May act as a scaffolding protein.</text>
</comment>
<dbReference type="Gene3D" id="2.30.30.910">
    <property type="match status" value="1"/>
</dbReference>
<dbReference type="Gene3D" id="2.60.40.4070">
    <property type="match status" value="1"/>
</dbReference>
<reference evidence="8 9" key="1">
    <citation type="submission" date="2019-06" db="EMBL/GenBank/DDBJ databases">
        <title>Sulfurimonas gotlandica sp. nov., a chemoautotrophic and psychrotolerant epsilonproteobacterium isolated from a pelagic redoxcline, and an emended description of the genus Sulfurimonas.</title>
        <authorList>
            <person name="Wang S."/>
            <person name="Jiang L."/>
            <person name="Shao Z."/>
        </authorList>
    </citation>
    <scope>NUCLEOTIDE SEQUENCE [LARGE SCALE GENOMIC DNA]</scope>
    <source>
        <strain evidence="8 9">S2-6</strain>
    </source>
</reference>
<keyword evidence="9" id="KW-1185">Reference proteome</keyword>